<organism evidence="1 2">
    <name type="scientific">Pluteus cervinus</name>
    <dbReference type="NCBI Taxonomy" id="181527"/>
    <lineage>
        <taxon>Eukaryota</taxon>
        <taxon>Fungi</taxon>
        <taxon>Dikarya</taxon>
        <taxon>Basidiomycota</taxon>
        <taxon>Agaricomycotina</taxon>
        <taxon>Agaricomycetes</taxon>
        <taxon>Agaricomycetidae</taxon>
        <taxon>Agaricales</taxon>
        <taxon>Pluteineae</taxon>
        <taxon>Pluteaceae</taxon>
        <taxon>Pluteus</taxon>
    </lineage>
</organism>
<protein>
    <submittedName>
        <fullName evidence="1">Cytochrome P450</fullName>
    </submittedName>
</protein>
<accession>A0ACD3AAB4</accession>
<sequence length="478" mass="54800">MVDFYTLSVSVVGVLLAVVAIDQFYQQYSHRWTNEPPFLPYRIPIVGHALAFNKDLFAVFRRAQHHFSDSRPYSLMLFGHRVYVFTHNRDVSVVYRKSKELPFTPLIENHAGHAWGISPHGMKRLSAIDESGDSLFRNAHPFYRDALKPGPQLDLVTIQFLSYLQDALDQFDRDQTTVTERLFYNWSTTMLGKSSTNAMMGPSLLKNSPRFLRDAFEVDKGFFYFVNKVPRMFAKKQYAARDRVLDALEKYFSDPQVIAESAPMIRDREVQLREKGLTTRDIGAYSFSAYVALVTNAKTITYNLLRHIFKRPQYLARIREEIVPAFRSGRDILTLEQVSIVLNQCPVLKAFYHETLRMHASASSNRVVVEEANIGGFTLKKGHNVICPSYLQHQAPEYFGEEPPPKLFDPERYLQPVLKEKGKPANSSMIRAFGGGVSLCSGRHFAGNEVLSLAATVVWRYDIEFVRGDWVKMTPRFV</sequence>
<reference evidence="1 2" key="1">
    <citation type="journal article" date="2019" name="Nat. Ecol. Evol.">
        <title>Megaphylogeny resolves global patterns of mushroom evolution.</title>
        <authorList>
            <person name="Varga T."/>
            <person name="Krizsan K."/>
            <person name="Foldi C."/>
            <person name="Dima B."/>
            <person name="Sanchez-Garcia M."/>
            <person name="Sanchez-Ramirez S."/>
            <person name="Szollosi G.J."/>
            <person name="Szarkandi J.G."/>
            <person name="Papp V."/>
            <person name="Albert L."/>
            <person name="Andreopoulos W."/>
            <person name="Angelini C."/>
            <person name="Antonin V."/>
            <person name="Barry K.W."/>
            <person name="Bougher N.L."/>
            <person name="Buchanan P."/>
            <person name="Buyck B."/>
            <person name="Bense V."/>
            <person name="Catcheside P."/>
            <person name="Chovatia M."/>
            <person name="Cooper J."/>
            <person name="Damon W."/>
            <person name="Desjardin D."/>
            <person name="Finy P."/>
            <person name="Geml J."/>
            <person name="Haridas S."/>
            <person name="Hughes K."/>
            <person name="Justo A."/>
            <person name="Karasinski D."/>
            <person name="Kautmanova I."/>
            <person name="Kiss B."/>
            <person name="Kocsube S."/>
            <person name="Kotiranta H."/>
            <person name="LaButti K.M."/>
            <person name="Lechner B.E."/>
            <person name="Liimatainen K."/>
            <person name="Lipzen A."/>
            <person name="Lukacs Z."/>
            <person name="Mihaltcheva S."/>
            <person name="Morgado L.N."/>
            <person name="Niskanen T."/>
            <person name="Noordeloos M.E."/>
            <person name="Ohm R.A."/>
            <person name="Ortiz-Santana B."/>
            <person name="Ovrebo C."/>
            <person name="Racz N."/>
            <person name="Riley R."/>
            <person name="Savchenko A."/>
            <person name="Shiryaev A."/>
            <person name="Soop K."/>
            <person name="Spirin V."/>
            <person name="Szebenyi C."/>
            <person name="Tomsovsky M."/>
            <person name="Tulloss R.E."/>
            <person name="Uehling J."/>
            <person name="Grigoriev I.V."/>
            <person name="Vagvolgyi C."/>
            <person name="Papp T."/>
            <person name="Martin F.M."/>
            <person name="Miettinen O."/>
            <person name="Hibbett D.S."/>
            <person name="Nagy L.G."/>
        </authorList>
    </citation>
    <scope>NUCLEOTIDE SEQUENCE [LARGE SCALE GENOMIC DNA]</scope>
    <source>
        <strain evidence="1 2">NL-1719</strain>
    </source>
</reference>
<proteinExistence type="predicted"/>
<dbReference type="Proteomes" id="UP000308600">
    <property type="component" value="Unassembled WGS sequence"/>
</dbReference>
<dbReference type="EMBL" id="ML208568">
    <property type="protein sequence ID" value="TFK62657.1"/>
    <property type="molecule type" value="Genomic_DNA"/>
</dbReference>
<keyword evidence="2" id="KW-1185">Reference proteome</keyword>
<evidence type="ECO:0000313" key="1">
    <source>
        <dbReference type="EMBL" id="TFK62657.1"/>
    </source>
</evidence>
<gene>
    <name evidence="1" type="ORF">BDN72DRAFT_848444</name>
</gene>
<evidence type="ECO:0000313" key="2">
    <source>
        <dbReference type="Proteomes" id="UP000308600"/>
    </source>
</evidence>
<name>A0ACD3AAB4_9AGAR</name>